<dbReference type="GO" id="GO:0016491">
    <property type="term" value="F:oxidoreductase activity"/>
    <property type="evidence" value="ECO:0007669"/>
    <property type="project" value="UniProtKB-KW"/>
</dbReference>
<keyword evidence="7" id="KW-1185">Reference proteome</keyword>
<evidence type="ECO:0000313" key="7">
    <source>
        <dbReference type="Proteomes" id="UP001144396"/>
    </source>
</evidence>
<dbReference type="Pfam" id="PF01408">
    <property type="entry name" value="GFO_IDH_MocA"/>
    <property type="match status" value="1"/>
</dbReference>
<dbReference type="Gene3D" id="3.40.50.720">
    <property type="entry name" value="NAD(P)-binding Rossmann-like Domain"/>
    <property type="match status" value="1"/>
</dbReference>
<dbReference type="SUPFAM" id="SSF55347">
    <property type="entry name" value="Glyceraldehyde-3-phosphate dehydrogenase-like, C-terminal domain"/>
    <property type="match status" value="1"/>
</dbReference>
<dbReference type="InterPro" id="IPR055170">
    <property type="entry name" value="GFO_IDH_MocA-like_dom"/>
</dbReference>
<evidence type="ECO:0000256" key="2">
    <source>
        <dbReference type="ARBA" id="ARBA00023002"/>
    </source>
</evidence>
<dbReference type="SUPFAM" id="SSF51735">
    <property type="entry name" value="NAD(P)-binding Rossmann-fold domains"/>
    <property type="match status" value="1"/>
</dbReference>
<evidence type="ECO:0000256" key="3">
    <source>
        <dbReference type="ARBA" id="ARBA00023027"/>
    </source>
</evidence>
<evidence type="ECO:0000313" key="6">
    <source>
        <dbReference type="EMBL" id="GLI26643.1"/>
    </source>
</evidence>
<reference evidence="6" key="1">
    <citation type="submission" date="2022-12" db="EMBL/GenBank/DDBJ databases">
        <title>Reference genome sequencing for broad-spectrum identification of bacterial and archaeal isolates by mass spectrometry.</title>
        <authorList>
            <person name="Sekiguchi Y."/>
            <person name="Tourlousse D.M."/>
        </authorList>
    </citation>
    <scope>NUCLEOTIDE SEQUENCE</scope>
    <source>
        <strain evidence="6">14</strain>
    </source>
</reference>
<feature type="domain" description="Gfo/Idh/MocA-like oxidoreductase N-terminal" evidence="4">
    <location>
        <begin position="28"/>
        <end position="144"/>
    </location>
</feature>
<dbReference type="RefSeq" id="WP_281882659.1">
    <property type="nucleotide sequence ID" value="NZ_BSDP01000001.1"/>
</dbReference>
<comment type="caution">
    <text evidence="6">The sequence shown here is derived from an EMBL/GenBank/DDBJ whole genome shotgun (WGS) entry which is preliminary data.</text>
</comment>
<dbReference type="InterPro" id="IPR051317">
    <property type="entry name" value="Gfo/Idh/MocA_oxidoreduct"/>
</dbReference>
<dbReference type="PANTHER" id="PTHR43708">
    <property type="entry name" value="CONSERVED EXPRESSED OXIDOREDUCTASE (EUROFUNG)"/>
    <property type="match status" value="1"/>
</dbReference>
<dbReference type="PANTHER" id="PTHR43708:SF5">
    <property type="entry name" value="CONSERVED EXPRESSED OXIDOREDUCTASE (EUROFUNG)-RELATED"/>
    <property type="match status" value="1"/>
</dbReference>
<dbReference type="Proteomes" id="UP001144396">
    <property type="component" value="Unassembled WGS sequence"/>
</dbReference>
<evidence type="ECO:0000259" key="4">
    <source>
        <dbReference type="Pfam" id="PF01408"/>
    </source>
</evidence>
<dbReference type="Gene3D" id="3.30.360.10">
    <property type="entry name" value="Dihydrodipicolinate Reductase, domain 2"/>
    <property type="match status" value="1"/>
</dbReference>
<accession>A0A9W6FR09</accession>
<dbReference type="Pfam" id="PF22725">
    <property type="entry name" value="GFO_IDH_MocA_C3"/>
    <property type="match status" value="1"/>
</dbReference>
<proteinExistence type="inferred from homology"/>
<evidence type="ECO:0000259" key="5">
    <source>
        <dbReference type="Pfam" id="PF22725"/>
    </source>
</evidence>
<dbReference type="InterPro" id="IPR036291">
    <property type="entry name" value="NAD(P)-bd_dom_sf"/>
</dbReference>
<name>A0A9W6FR09_9MICO</name>
<keyword evidence="3" id="KW-0520">NAD</keyword>
<dbReference type="GO" id="GO:0000166">
    <property type="term" value="F:nucleotide binding"/>
    <property type="evidence" value="ECO:0007669"/>
    <property type="project" value="InterPro"/>
</dbReference>
<sequence>MTADVTGRPERHPAEAYTLRLPEHPRPIVILGAGGIVKDAHLPAYRKAGYPVWGIVNRTVARAQALADEYGIAHVFGTVAEAVAAAPADAVYDIALMPEQYLETLEQLPDGAPVLIQKPLGQTLAEGEALRDLCHRKRLIAAVNTQLRFAPYVAEARRLIADGVIGDLVDLEIRVSVDTPWHLFPNVFGLERLEINMHSVHYVDLIRSFLGDPDSVSAVTLPHPDKPEIANTRSLIVMRYRDRPVRVTISTNHDHAFGSAHEESFIKWEGTAGAIRAQMGLLLDYPDGGPDSLELALLEDREAGWRPVPFEGSWFPDAFIGSMGAVQRFVEGSVPTLPTSVDDVLRTMAVVEAAYESQDTEGVGLGSTMVDP</sequence>
<protein>
    <submittedName>
        <fullName evidence="6">Oxidoreductase</fullName>
    </submittedName>
</protein>
<comment type="similarity">
    <text evidence="1">Belongs to the Gfo/Idh/MocA family.</text>
</comment>
<dbReference type="InterPro" id="IPR000683">
    <property type="entry name" value="Gfo/Idh/MocA-like_OxRdtase_N"/>
</dbReference>
<dbReference type="EMBL" id="BSDP01000001">
    <property type="protein sequence ID" value="GLI26643.1"/>
    <property type="molecule type" value="Genomic_DNA"/>
</dbReference>
<organism evidence="6 7">
    <name type="scientific">Agromyces rhizosphaerae</name>
    <dbReference type="NCBI Taxonomy" id="88374"/>
    <lineage>
        <taxon>Bacteria</taxon>
        <taxon>Bacillati</taxon>
        <taxon>Actinomycetota</taxon>
        <taxon>Actinomycetes</taxon>
        <taxon>Micrococcales</taxon>
        <taxon>Microbacteriaceae</taxon>
        <taxon>Agromyces</taxon>
    </lineage>
</organism>
<keyword evidence="2" id="KW-0560">Oxidoreductase</keyword>
<feature type="domain" description="GFO/IDH/MocA-like oxidoreductase" evidence="5">
    <location>
        <begin position="154"/>
        <end position="263"/>
    </location>
</feature>
<gene>
    <name evidence="6" type="ORF">ARHIZOSPH14_08850</name>
</gene>
<dbReference type="AlphaFoldDB" id="A0A9W6FR09"/>
<evidence type="ECO:0000256" key="1">
    <source>
        <dbReference type="ARBA" id="ARBA00010928"/>
    </source>
</evidence>